<evidence type="ECO:0000256" key="1">
    <source>
        <dbReference type="SAM" id="MobiDB-lite"/>
    </source>
</evidence>
<dbReference type="Proteomes" id="UP000799444">
    <property type="component" value="Unassembled WGS sequence"/>
</dbReference>
<feature type="region of interest" description="Disordered" evidence="1">
    <location>
        <begin position="284"/>
        <end position="306"/>
    </location>
</feature>
<name>A0A9P4V377_9PLEO</name>
<protein>
    <submittedName>
        <fullName evidence="2">Uncharacterized protein</fullName>
    </submittedName>
</protein>
<dbReference type="EMBL" id="ML996110">
    <property type="protein sequence ID" value="KAF2738207.1"/>
    <property type="molecule type" value="Genomic_DNA"/>
</dbReference>
<feature type="compositionally biased region" description="Basic and acidic residues" evidence="1">
    <location>
        <begin position="465"/>
        <end position="479"/>
    </location>
</feature>
<evidence type="ECO:0000313" key="3">
    <source>
        <dbReference type="Proteomes" id="UP000799444"/>
    </source>
</evidence>
<organism evidence="2 3">
    <name type="scientific">Polyplosphaeria fusca</name>
    <dbReference type="NCBI Taxonomy" id="682080"/>
    <lineage>
        <taxon>Eukaryota</taxon>
        <taxon>Fungi</taxon>
        <taxon>Dikarya</taxon>
        <taxon>Ascomycota</taxon>
        <taxon>Pezizomycotina</taxon>
        <taxon>Dothideomycetes</taxon>
        <taxon>Pleosporomycetidae</taxon>
        <taxon>Pleosporales</taxon>
        <taxon>Tetraplosphaeriaceae</taxon>
        <taxon>Polyplosphaeria</taxon>
    </lineage>
</organism>
<dbReference type="OrthoDB" id="3796016at2759"/>
<feature type="region of interest" description="Disordered" evidence="1">
    <location>
        <begin position="459"/>
        <end position="490"/>
    </location>
</feature>
<evidence type="ECO:0000313" key="2">
    <source>
        <dbReference type="EMBL" id="KAF2738207.1"/>
    </source>
</evidence>
<accession>A0A9P4V377</accession>
<dbReference type="AlphaFoldDB" id="A0A9P4V377"/>
<proteinExistence type="predicted"/>
<keyword evidence="3" id="KW-1185">Reference proteome</keyword>
<gene>
    <name evidence="2" type="ORF">EJ04DRAFT_560799</name>
</gene>
<comment type="caution">
    <text evidence="2">The sequence shown here is derived from an EMBL/GenBank/DDBJ whole genome shotgun (WGS) entry which is preliminary data.</text>
</comment>
<sequence>MTSHNVSISLPFVLLGSPSVPDFVWTPSAPTSQPLEALHAHFAHQHPEIHIQLLCPGSESPLSSPEPRTAGWKVRVADDGEGVLTEKEKELLGEGVWWVGVVLEFVRCEIRRVGDVVKELEMLVGALREGWDRDDNELLRVVLGERCRLRIVFEVGDKGEGWWDREDVERVLVGFAGWEREVTCLGDMGGVLGFWGLARWMEWRAVRDLRRERREMWKKLPKNEAKWDDIEGRYAEDLAFEEETALDTEKRWIYQQIDDIKQSGTQAFSALILDMQSFEASGHPMSLSLRTTPSSPPLSPSSPATISSIALPSHRSTLDPSELSSYILFTTHLLTHILNTPYPTLQTQLSHFRTTISALALTPPQSLPRLCTLIALDRDSKRALQNLLLEGSPAKEYEVGMRRAGGGFKGVVGEVEGRRKLEREYMGEFLARFEGAGGWVEVGGRRVLGIVREVEEMGRRRREGRRKEGKEGKGKRGEGSGDEGVEEREGAYSPIEYVVGERDVFGLDGVGEERDRMASLGERLEERGEEVFGLGISGLDEGGGVVRRLARDLSLLSGAYGMGDGK</sequence>
<reference evidence="2" key="1">
    <citation type="journal article" date="2020" name="Stud. Mycol.">
        <title>101 Dothideomycetes genomes: a test case for predicting lifestyles and emergence of pathogens.</title>
        <authorList>
            <person name="Haridas S."/>
            <person name="Albert R."/>
            <person name="Binder M."/>
            <person name="Bloem J."/>
            <person name="Labutti K."/>
            <person name="Salamov A."/>
            <person name="Andreopoulos B."/>
            <person name="Baker S."/>
            <person name="Barry K."/>
            <person name="Bills G."/>
            <person name="Bluhm B."/>
            <person name="Cannon C."/>
            <person name="Castanera R."/>
            <person name="Culley D."/>
            <person name="Daum C."/>
            <person name="Ezra D."/>
            <person name="Gonzalez J."/>
            <person name="Henrissat B."/>
            <person name="Kuo A."/>
            <person name="Liang C."/>
            <person name="Lipzen A."/>
            <person name="Lutzoni F."/>
            <person name="Magnuson J."/>
            <person name="Mondo S."/>
            <person name="Nolan M."/>
            <person name="Ohm R."/>
            <person name="Pangilinan J."/>
            <person name="Park H.-J."/>
            <person name="Ramirez L."/>
            <person name="Alfaro M."/>
            <person name="Sun H."/>
            <person name="Tritt A."/>
            <person name="Yoshinaga Y."/>
            <person name="Zwiers L.-H."/>
            <person name="Turgeon B."/>
            <person name="Goodwin S."/>
            <person name="Spatafora J."/>
            <person name="Crous P."/>
            <person name="Grigoriev I."/>
        </authorList>
    </citation>
    <scope>NUCLEOTIDE SEQUENCE</scope>
    <source>
        <strain evidence="2">CBS 125425</strain>
    </source>
</reference>